<dbReference type="PROSITE" id="PS51257">
    <property type="entry name" value="PROKAR_LIPOPROTEIN"/>
    <property type="match status" value="1"/>
</dbReference>
<evidence type="ECO:0000313" key="3">
    <source>
        <dbReference type="EMBL" id="KQB41368.1"/>
    </source>
</evidence>
<accession>A0A0Q0WAJ3</accession>
<gene>
    <name evidence="3" type="ORF">RC62_4114</name>
</gene>
<dbReference type="Proteomes" id="UP000050443">
    <property type="component" value="Unassembled WGS sequence"/>
</dbReference>
<evidence type="ECO:0000256" key="2">
    <source>
        <dbReference type="SAM" id="SignalP"/>
    </source>
</evidence>
<evidence type="ECO:0000313" key="4">
    <source>
        <dbReference type="Proteomes" id="UP000050443"/>
    </source>
</evidence>
<feature type="region of interest" description="Disordered" evidence="1">
    <location>
        <begin position="56"/>
        <end position="75"/>
    </location>
</feature>
<proteinExistence type="predicted"/>
<dbReference type="OrthoDB" id="1376297at2"/>
<dbReference type="EMBL" id="JRLF01000008">
    <property type="protein sequence ID" value="KQB41368.1"/>
    <property type="molecule type" value="Genomic_DNA"/>
</dbReference>
<feature type="signal peptide" evidence="2">
    <location>
        <begin position="1"/>
        <end position="20"/>
    </location>
</feature>
<evidence type="ECO:0008006" key="5">
    <source>
        <dbReference type="Google" id="ProtNLM"/>
    </source>
</evidence>
<sequence length="75" mass="8176">MKSKLFIPGLLISIALVTFSCTTDDYDVPATQGVNLKTITKEELKKEVNTTVIDSITISTPNDDGEPNNPKPPRT</sequence>
<protein>
    <recommendedName>
        <fullName evidence="5">Lipoprotein</fullName>
    </recommendedName>
</protein>
<feature type="chain" id="PRO_5006185776" description="Lipoprotein" evidence="2">
    <location>
        <begin position="21"/>
        <end position="75"/>
    </location>
</feature>
<keyword evidence="2" id="KW-0732">Signal</keyword>
<dbReference type="PATRIC" id="fig|362413.3.peg.4037"/>
<dbReference type="RefSeq" id="WP_157472381.1">
    <property type="nucleotide sequence ID" value="NZ_JRLF01000008.1"/>
</dbReference>
<organism evidence="3 4">
    <name type="scientific">Flavobacterium aquidurense</name>
    <dbReference type="NCBI Taxonomy" id="362413"/>
    <lineage>
        <taxon>Bacteria</taxon>
        <taxon>Pseudomonadati</taxon>
        <taxon>Bacteroidota</taxon>
        <taxon>Flavobacteriia</taxon>
        <taxon>Flavobacteriales</taxon>
        <taxon>Flavobacteriaceae</taxon>
        <taxon>Flavobacterium</taxon>
    </lineage>
</organism>
<comment type="caution">
    <text evidence="3">The sequence shown here is derived from an EMBL/GenBank/DDBJ whole genome shotgun (WGS) entry which is preliminary data.</text>
</comment>
<evidence type="ECO:0000256" key="1">
    <source>
        <dbReference type="SAM" id="MobiDB-lite"/>
    </source>
</evidence>
<dbReference type="AlphaFoldDB" id="A0A0Q0WAJ3"/>
<name>A0A0Q0WAJ3_9FLAO</name>
<reference evidence="3 4" key="1">
    <citation type="submission" date="2014-09" db="EMBL/GenBank/DDBJ databases">
        <title>Genome sequence of Flavobacterium aquidurense RC62.</title>
        <authorList>
            <person name="Kim J.F."/>
            <person name="Kwak M.-J."/>
        </authorList>
    </citation>
    <scope>NUCLEOTIDE SEQUENCE [LARGE SCALE GENOMIC DNA]</scope>
    <source>
        <strain evidence="3 4">RC62</strain>
    </source>
</reference>